<sequence length="108" mass="11611">MLLTGGMTSAAGASAAMHEAAPSVSIVAEYLCTNRPPKLVAFRAEATGLMPPLRLHWNLGNGKEWEGPKPPPQSYDDGRYDVIVTVTDADGHVRMTSLTIDVEGEHEH</sequence>
<gene>
    <name evidence="1" type="ORF">A3A87_05605</name>
</gene>
<name>A0A1F6TZP0_9PROT</name>
<dbReference type="Proteomes" id="UP000179037">
    <property type="component" value="Unassembled WGS sequence"/>
</dbReference>
<proteinExistence type="predicted"/>
<comment type="caution">
    <text evidence="1">The sequence shown here is derived from an EMBL/GenBank/DDBJ whole genome shotgun (WGS) entry which is preliminary data.</text>
</comment>
<dbReference type="InterPro" id="IPR035986">
    <property type="entry name" value="PKD_dom_sf"/>
</dbReference>
<organism evidence="1 2">
    <name type="scientific">Candidatus Muproteobacteria bacterium RIFCSPLOWO2_01_FULL_60_18</name>
    <dbReference type="NCBI Taxonomy" id="1817768"/>
    <lineage>
        <taxon>Bacteria</taxon>
        <taxon>Pseudomonadati</taxon>
        <taxon>Pseudomonadota</taxon>
        <taxon>Candidatus Muproteobacteria</taxon>
    </lineage>
</organism>
<evidence type="ECO:0008006" key="3">
    <source>
        <dbReference type="Google" id="ProtNLM"/>
    </source>
</evidence>
<reference evidence="1 2" key="1">
    <citation type="journal article" date="2016" name="Nat. Commun.">
        <title>Thousands of microbial genomes shed light on interconnected biogeochemical processes in an aquifer system.</title>
        <authorList>
            <person name="Anantharaman K."/>
            <person name="Brown C.T."/>
            <person name="Hug L.A."/>
            <person name="Sharon I."/>
            <person name="Castelle C.J."/>
            <person name="Probst A.J."/>
            <person name="Thomas B.C."/>
            <person name="Singh A."/>
            <person name="Wilkins M.J."/>
            <person name="Karaoz U."/>
            <person name="Brodie E.L."/>
            <person name="Williams K.H."/>
            <person name="Hubbard S.S."/>
            <person name="Banfield J.F."/>
        </authorList>
    </citation>
    <scope>NUCLEOTIDE SEQUENCE [LARGE SCALE GENOMIC DNA]</scope>
</reference>
<dbReference type="STRING" id="1817768.A3A87_05605"/>
<dbReference type="CDD" id="cd00146">
    <property type="entry name" value="PKD"/>
    <property type="match status" value="1"/>
</dbReference>
<dbReference type="InterPro" id="IPR013783">
    <property type="entry name" value="Ig-like_fold"/>
</dbReference>
<dbReference type="SUPFAM" id="SSF49299">
    <property type="entry name" value="PKD domain"/>
    <property type="match status" value="1"/>
</dbReference>
<evidence type="ECO:0000313" key="2">
    <source>
        <dbReference type="Proteomes" id="UP000179037"/>
    </source>
</evidence>
<accession>A0A1F6TZP0</accession>
<dbReference type="Gene3D" id="2.60.40.10">
    <property type="entry name" value="Immunoglobulins"/>
    <property type="match status" value="1"/>
</dbReference>
<evidence type="ECO:0000313" key="1">
    <source>
        <dbReference type="EMBL" id="OGI50529.1"/>
    </source>
</evidence>
<protein>
    <recommendedName>
        <fullName evidence="3">PKD domain-containing protein</fullName>
    </recommendedName>
</protein>
<dbReference type="EMBL" id="MFTC01000067">
    <property type="protein sequence ID" value="OGI50529.1"/>
    <property type="molecule type" value="Genomic_DNA"/>
</dbReference>
<dbReference type="AlphaFoldDB" id="A0A1F6TZP0"/>